<feature type="domain" description="FH2" evidence="3">
    <location>
        <begin position="1"/>
        <end position="196"/>
    </location>
</feature>
<feature type="compositionally biased region" description="Basic and acidic residues" evidence="2">
    <location>
        <begin position="327"/>
        <end position="344"/>
    </location>
</feature>
<keyword evidence="1" id="KW-0175">Coiled coil</keyword>
<reference evidence="5" key="1">
    <citation type="submission" date="2017-01" db="EMBL/GenBank/DDBJ databases">
        <authorList>
            <person name="Wang Y."/>
            <person name="White M."/>
            <person name="Kvist S."/>
            <person name="Moncalvo J.-M."/>
        </authorList>
    </citation>
    <scope>NUCLEOTIDE SEQUENCE [LARGE SCALE GENOMIC DNA]</scope>
    <source>
        <strain evidence="5">ID-206-W2</strain>
    </source>
</reference>
<organism evidence="4 5">
    <name type="scientific">Smittium culicis</name>
    <dbReference type="NCBI Taxonomy" id="133412"/>
    <lineage>
        <taxon>Eukaryota</taxon>
        <taxon>Fungi</taxon>
        <taxon>Fungi incertae sedis</taxon>
        <taxon>Zoopagomycota</taxon>
        <taxon>Kickxellomycotina</taxon>
        <taxon>Harpellomycetes</taxon>
        <taxon>Harpellales</taxon>
        <taxon>Legeriomycetaceae</taxon>
        <taxon>Smittium</taxon>
    </lineage>
</organism>
<dbReference type="InterPro" id="IPR051425">
    <property type="entry name" value="Formin_Homology"/>
</dbReference>
<keyword evidence="5" id="KW-1185">Reference proteome</keyword>
<dbReference type="EMBL" id="LSSM01000265">
    <property type="protein sequence ID" value="OMJ29501.1"/>
    <property type="molecule type" value="Genomic_DNA"/>
</dbReference>
<comment type="caution">
    <text evidence="4">The sequence shown here is derived from an EMBL/GenBank/DDBJ whole genome shotgun (WGS) entry which is preliminary data.</text>
</comment>
<dbReference type="PANTHER" id="PTHR45725:SF1">
    <property type="entry name" value="DISHEVELLED ASSOCIATED ACTIVATOR OF MORPHOGENESIS, ISOFORM D"/>
    <property type="match status" value="1"/>
</dbReference>
<evidence type="ECO:0000259" key="3">
    <source>
        <dbReference type="PROSITE" id="PS51444"/>
    </source>
</evidence>
<proteinExistence type="predicted"/>
<sequence>MESVQNSFPDSFDFTSKLESMFEGCRICYSDLRSEMNLIKGKIHITNSEIEACEEIISSYDPNSSNSDDTFDDQSDSTLISGKSSTNNSIKSSKNGGKSNKESSIWALERFVNVLKPQMAEIEGKYNELVKSFKEMDDSYEKVSLVFGENPKKVFPEDLFGIIRIFIVSCQRVVRENKTEKEKLKSAEKARKMMEARIEQRRLLKMKAMEEEKNKVLISVINEKGDPGSRANSEEPNNAQPIRLKSSTDRSSTALGNLISKLKTGELDESTAAMKGSKGRDRKSMFSNKRMSSMIVLSKRNTLRDMEVRSSTLIGTQALKMLKAIKDDSDDESKSGKEKSKLDRNSTLGMLGSHIKKKKREIRNSFFGN</sequence>
<gene>
    <name evidence="4" type="ORF">AYI69_g990</name>
</gene>
<dbReference type="Gene3D" id="1.20.58.2220">
    <property type="entry name" value="Formin, FH2 domain"/>
    <property type="match status" value="1"/>
</dbReference>
<feature type="region of interest" description="Disordered" evidence="2">
    <location>
        <begin position="63"/>
        <end position="100"/>
    </location>
</feature>
<dbReference type="PROSITE" id="PS51444">
    <property type="entry name" value="FH2"/>
    <property type="match status" value="1"/>
</dbReference>
<dbReference type="InterPro" id="IPR042201">
    <property type="entry name" value="FH2_Formin_sf"/>
</dbReference>
<protein>
    <recommendedName>
        <fullName evidence="3">FH2 domain-containing protein</fullName>
    </recommendedName>
</protein>
<feature type="compositionally biased region" description="Low complexity" evidence="2">
    <location>
        <begin position="76"/>
        <end position="100"/>
    </location>
</feature>
<dbReference type="PANTHER" id="PTHR45725">
    <property type="entry name" value="FORMIN HOMOLOGY 2 FAMILY MEMBER"/>
    <property type="match status" value="1"/>
</dbReference>
<dbReference type="Proteomes" id="UP000187429">
    <property type="component" value="Unassembled WGS sequence"/>
</dbReference>
<dbReference type="OrthoDB" id="5584010at2759"/>
<feature type="coiled-coil region" evidence="1">
    <location>
        <begin position="170"/>
        <end position="197"/>
    </location>
</feature>
<evidence type="ECO:0000313" key="4">
    <source>
        <dbReference type="EMBL" id="OMJ29501.1"/>
    </source>
</evidence>
<dbReference type="InterPro" id="IPR015425">
    <property type="entry name" value="FH2_Formin"/>
</dbReference>
<name>A0A1R1YRJ4_9FUNG</name>
<feature type="compositionally biased region" description="Polar residues" evidence="2">
    <location>
        <begin position="230"/>
        <end position="240"/>
    </location>
</feature>
<feature type="region of interest" description="Disordered" evidence="2">
    <location>
        <begin position="222"/>
        <end position="251"/>
    </location>
</feature>
<dbReference type="SUPFAM" id="SSF101447">
    <property type="entry name" value="Formin homology 2 domain (FH2 domain)"/>
    <property type="match status" value="1"/>
</dbReference>
<evidence type="ECO:0000256" key="1">
    <source>
        <dbReference type="SAM" id="Coils"/>
    </source>
</evidence>
<evidence type="ECO:0000313" key="5">
    <source>
        <dbReference type="Proteomes" id="UP000187429"/>
    </source>
</evidence>
<dbReference type="AlphaFoldDB" id="A0A1R1YRJ4"/>
<evidence type="ECO:0000256" key="2">
    <source>
        <dbReference type="SAM" id="MobiDB-lite"/>
    </source>
</evidence>
<accession>A0A1R1YRJ4</accession>
<feature type="region of interest" description="Disordered" evidence="2">
    <location>
        <begin position="327"/>
        <end position="355"/>
    </location>
</feature>